<feature type="compositionally biased region" description="Polar residues" evidence="1">
    <location>
        <begin position="664"/>
        <end position="694"/>
    </location>
</feature>
<dbReference type="EMBL" id="ML769789">
    <property type="protein sequence ID" value="KAE9387616.1"/>
    <property type="molecule type" value="Genomic_DNA"/>
</dbReference>
<feature type="compositionally biased region" description="Basic residues" evidence="1">
    <location>
        <begin position="499"/>
        <end position="510"/>
    </location>
</feature>
<evidence type="ECO:0000313" key="2">
    <source>
        <dbReference type="EMBL" id="KAE9387616.1"/>
    </source>
</evidence>
<feature type="compositionally biased region" description="Low complexity" evidence="1">
    <location>
        <begin position="640"/>
        <end position="663"/>
    </location>
</feature>
<reference evidence="2" key="1">
    <citation type="journal article" date="2019" name="Environ. Microbiol.">
        <title>Fungal ecological strategies reflected in gene transcription - a case study of two litter decomposers.</title>
        <authorList>
            <person name="Barbi F."/>
            <person name="Kohler A."/>
            <person name="Barry K."/>
            <person name="Baskaran P."/>
            <person name="Daum C."/>
            <person name="Fauchery L."/>
            <person name="Ihrmark K."/>
            <person name="Kuo A."/>
            <person name="LaButti K."/>
            <person name="Lipzen A."/>
            <person name="Morin E."/>
            <person name="Grigoriev I.V."/>
            <person name="Henrissat B."/>
            <person name="Lindahl B."/>
            <person name="Martin F."/>
        </authorList>
    </citation>
    <scope>NUCLEOTIDE SEQUENCE</scope>
    <source>
        <strain evidence="2">JB14</strain>
    </source>
</reference>
<accession>A0A6A4GQB9</accession>
<organism evidence="2 3">
    <name type="scientific">Gymnopus androsaceus JB14</name>
    <dbReference type="NCBI Taxonomy" id="1447944"/>
    <lineage>
        <taxon>Eukaryota</taxon>
        <taxon>Fungi</taxon>
        <taxon>Dikarya</taxon>
        <taxon>Basidiomycota</taxon>
        <taxon>Agaricomycotina</taxon>
        <taxon>Agaricomycetes</taxon>
        <taxon>Agaricomycetidae</taxon>
        <taxon>Agaricales</taxon>
        <taxon>Marasmiineae</taxon>
        <taxon>Omphalotaceae</taxon>
        <taxon>Gymnopus</taxon>
    </lineage>
</organism>
<evidence type="ECO:0000313" key="3">
    <source>
        <dbReference type="Proteomes" id="UP000799118"/>
    </source>
</evidence>
<feature type="compositionally biased region" description="Gly residues" evidence="1">
    <location>
        <begin position="522"/>
        <end position="552"/>
    </location>
</feature>
<feature type="compositionally biased region" description="Basic and acidic residues" evidence="1">
    <location>
        <begin position="512"/>
        <end position="521"/>
    </location>
</feature>
<dbReference type="AlphaFoldDB" id="A0A6A4GQB9"/>
<feature type="region of interest" description="Disordered" evidence="1">
    <location>
        <begin position="438"/>
        <end position="574"/>
    </location>
</feature>
<keyword evidence="3" id="KW-1185">Reference proteome</keyword>
<sequence>MNSNEELQNNLLRWTRVQPLTPASPHTTSLSTRRPSFYDLHMPSMLQPQKISFGNPRPLGNNIDSEEVSSASDRYFQRLFACDREASVKALRGTHAHELESRWTMILQTIGANFFVHNEDGVVDAQRQAFDVVTRLATLVLFDLSERQIEHLNTWRLLVATTSLERDVKADIIIRLLTKTQTEVFDNLLKGKCEPIWPLVQDLSSNAYMECISTMECKNLLLGNPIAYLTLLSLIRLMQCGAFTELWQQTDCKSCLEFRNSHDAHHFQWNLPLDSAEQFGLAASSNLDDIDTEIIRILRIISLSSDTTPEVVGDATVREPKYRDEWVEKVHPHMRNLWNIELKSQVNDAGLQVPDVTEIMRWVPRVRHIFIQCWAQMVRHNLTFGSITSFNTSFGVQRVRQSSQAIISPFDHAEAEGYIIRQASWIVDAWEDARNRSEEESEMTPWSDIFAPNAAPKVDNDRYNRAPSHDPNDGDYDNDGNYLPPEEEGMAGGNQSRLRSQKQKQKKSTKPLRLDVHDGGRPRGGGSGGGAGGGGGAGSGGGANFSGGGGSGSTARKRGRHSPSISSGNTDKRARQYQDIQIRPEGLHLAFNCPGTHLGSSGFSHFTRILPLTISEPVKNPLDLPARFSRTKTPSPSRQSLASISSGTPSPSSHSSDSRSVLSTPPTDISTYTPYSLQSSPSSKDVHSASTSSHILGPNPSEDESGSLSVVTKVGVILEEKIGGLTGVIVWRGKLYLEGPMSEGKEPLPVVVKLADWGTNPEAEAGTKTSHGAILHHEAEIYEHIAVEGGKLTPPFCSTPSFYGIFENMGAIALVLGFGGANFGMPRSADALPKESKQTLFDQMVNLHAIGIEHGDIAGRNILEGTEDSGGPLIIDFEHSKLRHKCLGPSVCEELRSVHELLKLEKD</sequence>
<dbReference type="Proteomes" id="UP000799118">
    <property type="component" value="Unassembled WGS sequence"/>
</dbReference>
<dbReference type="OrthoDB" id="3041250at2759"/>
<evidence type="ECO:0000256" key="1">
    <source>
        <dbReference type="SAM" id="MobiDB-lite"/>
    </source>
</evidence>
<feature type="region of interest" description="Disordered" evidence="1">
    <location>
        <begin position="618"/>
        <end position="707"/>
    </location>
</feature>
<evidence type="ECO:0008006" key="4">
    <source>
        <dbReference type="Google" id="ProtNLM"/>
    </source>
</evidence>
<name>A0A6A4GQB9_9AGAR</name>
<protein>
    <recommendedName>
        <fullName evidence="4">Protein kinase domain-containing protein</fullName>
    </recommendedName>
</protein>
<dbReference type="SUPFAM" id="SSF56112">
    <property type="entry name" value="Protein kinase-like (PK-like)"/>
    <property type="match status" value="1"/>
</dbReference>
<proteinExistence type="predicted"/>
<gene>
    <name evidence="2" type="ORF">BT96DRAFT_927503</name>
</gene>
<dbReference type="InterPro" id="IPR011009">
    <property type="entry name" value="Kinase-like_dom_sf"/>
</dbReference>
<feature type="compositionally biased region" description="Basic and acidic residues" evidence="1">
    <location>
        <begin position="458"/>
        <end position="472"/>
    </location>
</feature>